<dbReference type="AlphaFoldDB" id="A0A9P7KKQ7"/>
<dbReference type="InterPro" id="IPR001128">
    <property type="entry name" value="Cyt_P450"/>
</dbReference>
<dbReference type="InterPro" id="IPR036396">
    <property type="entry name" value="Cyt_P450_sf"/>
</dbReference>
<dbReference type="InterPro" id="IPR002403">
    <property type="entry name" value="Cyt_P450_E_grp-IV"/>
</dbReference>
<keyword evidence="5 6" id="KW-0408">Iron</keyword>
<evidence type="ECO:0000256" key="6">
    <source>
        <dbReference type="PIRSR" id="PIRSR602403-1"/>
    </source>
</evidence>
<dbReference type="PANTHER" id="PTHR46206">
    <property type="entry name" value="CYTOCHROME P450"/>
    <property type="match status" value="1"/>
</dbReference>
<evidence type="ECO:0000256" key="4">
    <source>
        <dbReference type="ARBA" id="ARBA00023002"/>
    </source>
</evidence>
<keyword evidence="4 7" id="KW-0560">Oxidoreductase</keyword>
<evidence type="ECO:0000313" key="9">
    <source>
        <dbReference type="Proteomes" id="UP000717328"/>
    </source>
</evidence>
<accession>A0A9P7KKQ7</accession>
<keyword evidence="7" id="KW-0503">Monooxygenase</keyword>
<protein>
    <recommendedName>
        <fullName evidence="10">Cytochrome P450</fullName>
    </recommendedName>
</protein>
<evidence type="ECO:0000256" key="1">
    <source>
        <dbReference type="ARBA" id="ARBA00001971"/>
    </source>
</evidence>
<comment type="caution">
    <text evidence="8">The sequence shown here is derived from an EMBL/GenBank/DDBJ whole genome shotgun (WGS) entry which is preliminary data.</text>
</comment>
<dbReference type="GO" id="GO:0004497">
    <property type="term" value="F:monooxygenase activity"/>
    <property type="evidence" value="ECO:0007669"/>
    <property type="project" value="UniProtKB-KW"/>
</dbReference>
<dbReference type="SUPFAM" id="SSF48264">
    <property type="entry name" value="Cytochrome P450"/>
    <property type="match status" value="1"/>
</dbReference>
<reference evidence="8" key="2">
    <citation type="submission" date="2021-10" db="EMBL/GenBank/DDBJ databases">
        <title>Phylogenomics reveals ancestral predisposition of the termite-cultivated fungus Termitomyces towards a domesticated lifestyle.</title>
        <authorList>
            <person name="Auxier B."/>
            <person name="Grum-Grzhimaylo A."/>
            <person name="Cardenas M.E."/>
            <person name="Lodge J.D."/>
            <person name="Laessoe T."/>
            <person name="Pedersen O."/>
            <person name="Smith M.E."/>
            <person name="Kuyper T.W."/>
            <person name="Franco-Molano E.A."/>
            <person name="Baroni T.J."/>
            <person name="Aanen D.K."/>
        </authorList>
    </citation>
    <scope>NUCLEOTIDE SEQUENCE</scope>
    <source>
        <strain evidence="8">D49</strain>
    </source>
</reference>
<comment type="similarity">
    <text evidence="2 7">Belongs to the cytochrome P450 family.</text>
</comment>
<gene>
    <name evidence="8" type="ORF">H0H81_009700</name>
</gene>
<dbReference type="GO" id="GO:0005506">
    <property type="term" value="F:iron ion binding"/>
    <property type="evidence" value="ECO:0007669"/>
    <property type="project" value="InterPro"/>
</dbReference>
<organism evidence="8 9">
    <name type="scientific">Sphagnurus paluster</name>
    <dbReference type="NCBI Taxonomy" id="117069"/>
    <lineage>
        <taxon>Eukaryota</taxon>
        <taxon>Fungi</taxon>
        <taxon>Dikarya</taxon>
        <taxon>Basidiomycota</taxon>
        <taxon>Agaricomycotina</taxon>
        <taxon>Agaricomycetes</taxon>
        <taxon>Agaricomycetidae</taxon>
        <taxon>Agaricales</taxon>
        <taxon>Tricholomatineae</taxon>
        <taxon>Lyophyllaceae</taxon>
        <taxon>Sphagnurus</taxon>
    </lineage>
</organism>
<feature type="binding site" description="axial binding residue" evidence="6">
    <location>
        <position position="446"/>
    </location>
    <ligand>
        <name>heme</name>
        <dbReference type="ChEBI" id="CHEBI:30413"/>
    </ligand>
    <ligandPart>
        <name>Fe</name>
        <dbReference type="ChEBI" id="CHEBI:18248"/>
    </ligandPart>
</feature>
<sequence length="502" mass="56712">MENPALAIKALAIPVGIYSALFLYKAWGDRQKLGKIPTVGPTGIFSSYLGAYRFIYHGRDMIQEGYDQYRGSAFKIAGISKWLVFVRSREMIEELRKAPEDQASFQEAAAEALQTMYTIGPEIHFNSYHIPVIRSTLTRNMIECFPELQDEISTAFGEHLPATEGWTEVTVLPTIMQIVCRTSNRVFVGLPLCRDLDYRSLNITFTIDVINSARAINLFPTVLQPLAGRIFSKGPAGFKRAMRHIEPMVLERLYQEEQFGKDWPGKPNDIITWLLDAGEGSQRTPRDVAVRLLHINFASIHTTSMSFTEALFNLAAYPSHVAELREEVESVIKEEGMTKTALQKMHKVDSFIKETLRLAAGGALIMQRVLMKDFTFSDGTFVPKGNMIAVPNYAIHHDEENYTNPNTFDGFRFSRMRENEEGGATKHQAATLGLDYIAFGNGRHACPGRFFAVNQLKALFAHVLLHYDVMLKEGCERPADKWFSHKSTPDPAGVVMFRKRRV</sequence>
<evidence type="ECO:0008006" key="10">
    <source>
        <dbReference type="Google" id="ProtNLM"/>
    </source>
</evidence>
<keyword evidence="6 7" id="KW-0349">Heme</keyword>
<dbReference type="PRINTS" id="PR00465">
    <property type="entry name" value="EP450IV"/>
</dbReference>
<dbReference type="CDD" id="cd11041">
    <property type="entry name" value="CYP503A1-like"/>
    <property type="match status" value="1"/>
</dbReference>
<dbReference type="Proteomes" id="UP000717328">
    <property type="component" value="Unassembled WGS sequence"/>
</dbReference>
<dbReference type="GO" id="GO:0020037">
    <property type="term" value="F:heme binding"/>
    <property type="evidence" value="ECO:0007669"/>
    <property type="project" value="InterPro"/>
</dbReference>
<evidence type="ECO:0000313" key="8">
    <source>
        <dbReference type="EMBL" id="KAG5653878.1"/>
    </source>
</evidence>
<keyword evidence="9" id="KW-1185">Reference proteome</keyword>
<name>A0A9P7KKQ7_9AGAR</name>
<comment type="cofactor">
    <cofactor evidence="1 6">
        <name>heme</name>
        <dbReference type="ChEBI" id="CHEBI:30413"/>
    </cofactor>
</comment>
<dbReference type="Pfam" id="PF00067">
    <property type="entry name" value="p450"/>
    <property type="match status" value="1"/>
</dbReference>
<dbReference type="Gene3D" id="1.10.630.10">
    <property type="entry name" value="Cytochrome P450"/>
    <property type="match status" value="1"/>
</dbReference>
<dbReference type="EMBL" id="JABCKI010000029">
    <property type="protein sequence ID" value="KAG5653878.1"/>
    <property type="molecule type" value="Genomic_DNA"/>
</dbReference>
<dbReference type="GO" id="GO:0016705">
    <property type="term" value="F:oxidoreductase activity, acting on paired donors, with incorporation or reduction of molecular oxygen"/>
    <property type="evidence" value="ECO:0007669"/>
    <property type="project" value="InterPro"/>
</dbReference>
<dbReference type="InterPro" id="IPR017972">
    <property type="entry name" value="Cyt_P450_CS"/>
</dbReference>
<dbReference type="OrthoDB" id="1844152at2759"/>
<reference evidence="8" key="1">
    <citation type="submission" date="2021-02" db="EMBL/GenBank/DDBJ databases">
        <authorList>
            <person name="Nieuwenhuis M."/>
            <person name="Van De Peppel L.J.J."/>
        </authorList>
    </citation>
    <scope>NUCLEOTIDE SEQUENCE</scope>
    <source>
        <strain evidence="8">D49</strain>
    </source>
</reference>
<evidence type="ECO:0000256" key="3">
    <source>
        <dbReference type="ARBA" id="ARBA00022723"/>
    </source>
</evidence>
<evidence type="ECO:0000256" key="5">
    <source>
        <dbReference type="ARBA" id="ARBA00023004"/>
    </source>
</evidence>
<proteinExistence type="inferred from homology"/>
<evidence type="ECO:0000256" key="7">
    <source>
        <dbReference type="RuleBase" id="RU000461"/>
    </source>
</evidence>
<evidence type="ECO:0000256" key="2">
    <source>
        <dbReference type="ARBA" id="ARBA00010617"/>
    </source>
</evidence>
<dbReference type="PROSITE" id="PS00086">
    <property type="entry name" value="CYTOCHROME_P450"/>
    <property type="match status" value="1"/>
</dbReference>
<keyword evidence="3 6" id="KW-0479">Metal-binding</keyword>